<keyword evidence="20" id="KW-1185">Reference proteome</keyword>
<evidence type="ECO:0000256" key="3">
    <source>
        <dbReference type="ARBA" id="ARBA00007630"/>
    </source>
</evidence>
<keyword evidence="7 15" id="KW-0963">Cytoplasm</keyword>
<reference evidence="19" key="1">
    <citation type="journal article" date="2014" name="Int. J. Syst. Evol. Microbiol.">
        <title>Complete genome sequence of Corynebacterium casei LMG S-19264T (=DSM 44701T), isolated from a smear-ripened cheese.</title>
        <authorList>
            <consortium name="US DOE Joint Genome Institute (JGI-PGF)"/>
            <person name="Walter F."/>
            <person name="Albersmeier A."/>
            <person name="Kalinowski J."/>
            <person name="Ruckert C."/>
        </authorList>
    </citation>
    <scope>NUCLEOTIDE SEQUENCE</scope>
    <source>
        <strain evidence="19">CGMCC 1.12181</strain>
    </source>
</reference>
<sequence>MIFNVITLFPQELLGMMSFGVIGRAVNDQRIKVRCFNPRDWADNKHRRVDDRPFGGGAGMLMMYDPLYRTLKAIKEQDADTRVIYLSPQGVPLKQAVCNQMATQGSVTLLCGRYEGVDQRFIDQHVDQELSLGDYVISGGELAAAVFIDAVSRQLPGVLGDETSAQSDSFMADQLAYPQYTRSEILGQSGVPEVLLSGDHQKIAAWRAAQSLVMTKQRRPDLLEGTSEGE</sequence>
<dbReference type="InterPro" id="IPR029026">
    <property type="entry name" value="tRNA_m1G_MTases_N"/>
</dbReference>
<evidence type="ECO:0000313" key="19">
    <source>
        <dbReference type="EMBL" id="GGF85351.1"/>
    </source>
</evidence>
<dbReference type="PANTHER" id="PTHR46417:SF1">
    <property type="entry name" value="TRNA (GUANINE-N(1)-)-METHYLTRANSFERASE"/>
    <property type="match status" value="1"/>
</dbReference>
<evidence type="ECO:0000259" key="18">
    <source>
        <dbReference type="Pfam" id="PF01746"/>
    </source>
</evidence>
<dbReference type="AlphaFoldDB" id="A0A917CDK0"/>
<protein>
    <recommendedName>
        <fullName evidence="6 15">tRNA (guanine-N(1)-)-methyltransferase</fullName>
        <ecNumber evidence="5 15">2.1.1.228</ecNumber>
    </recommendedName>
    <alternativeName>
        <fullName evidence="12 15">M1G-methyltransferase</fullName>
    </alternativeName>
    <alternativeName>
        <fullName evidence="13 15">tRNA [GM37] methyltransferase</fullName>
    </alternativeName>
</protein>
<evidence type="ECO:0000256" key="8">
    <source>
        <dbReference type="ARBA" id="ARBA00022603"/>
    </source>
</evidence>
<evidence type="ECO:0000313" key="20">
    <source>
        <dbReference type="Proteomes" id="UP000605253"/>
    </source>
</evidence>
<organism evidence="19 20">
    <name type="scientific">Marinicella pacifica</name>
    <dbReference type="NCBI Taxonomy" id="1171543"/>
    <lineage>
        <taxon>Bacteria</taxon>
        <taxon>Pseudomonadati</taxon>
        <taxon>Pseudomonadota</taxon>
        <taxon>Gammaproteobacteria</taxon>
        <taxon>Lysobacterales</taxon>
        <taxon>Marinicellaceae</taxon>
        <taxon>Marinicella</taxon>
    </lineage>
</organism>
<evidence type="ECO:0000256" key="11">
    <source>
        <dbReference type="ARBA" id="ARBA00022694"/>
    </source>
</evidence>
<evidence type="ECO:0000256" key="14">
    <source>
        <dbReference type="ARBA" id="ARBA00047783"/>
    </source>
</evidence>
<evidence type="ECO:0000256" key="6">
    <source>
        <dbReference type="ARBA" id="ARBA00014679"/>
    </source>
</evidence>
<reference evidence="19" key="2">
    <citation type="submission" date="2020-09" db="EMBL/GenBank/DDBJ databases">
        <authorList>
            <person name="Sun Q."/>
            <person name="Zhou Y."/>
        </authorList>
    </citation>
    <scope>NUCLEOTIDE SEQUENCE</scope>
    <source>
        <strain evidence="19">CGMCC 1.12181</strain>
    </source>
</reference>
<gene>
    <name evidence="15 19" type="primary">trmD</name>
    <name evidence="19" type="ORF">GCM10011365_02970</name>
</gene>
<evidence type="ECO:0000256" key="9">
    <source>
        <dbReference type="ARBA" id="ARBA00022679"/>
    </source>
</evidence>
<comment type="catalytic activity">
    <reaction evidence="14 15 17">
        <text>guanosine(37) in tRNA + S-adenosyl-L-methionine = N(1)-methylguanosine(37) in tRNA + S-adenosyl-L-homocysteine + H(+)</text>
        <dbReference type="Rhea" id="RHEA:36899"/>
        <dbReference type="Rhea" id="RHEA-COMP:10145"/>
        <dbReference type="Rhea" id="RHEA-COMP:10147"/>
        <dbReference type="ChEBI" id="CHEBI:15378"/>
        <dbReference type="ChEBI" id="CHEBI:57856"/>
        <dbReference type="ChEBI" id="CHEBI:59789"/>
        <dbReference type="ChEBI" id="CHEBI:73542"/>
        <dbReference type="ChEBI" id="CHEBI:74269"/>
        <dbReference type="EC" id="2.1.1.228"/>
    </reaction>
</comment>
<dbReference type="InterPro" id="IPR029028">
    <property type="entry name" value="Alpha/beta_knot_MTases"/>
</dbReference>
<dbReference type="GO" id="GO:0052906">
    <property type="term" value="F:tRNA (guanine(37)-N1)-methyltransferase activity"/>
    <property type="evidence" value="ECO:0007669"/>
    <property type="project" value="UniProtKB-UniRule"/>
</dbReference>
<evidence type="ECO:0000256" key="10">
    <source>
        <dbReference type="ARBA" id="ARBA00022691"/>
    </source>
</evidence>
<comment type="function">
    <text evidence="1 15 17">Specifically methylates guanosine-37 in various tRNAs.</text>
</comment>
<evidence type="ECO:0000256" key="13">
    <source>
        <dbReference type="ARBA" id="ARBA00033392"/>
    </source>
</evidence>
<dbReference type="InterPro" id="IPR023148">
    <property type="entry name" value="tRNA_m1G_MeTrfase_C_sf"/>
</dbReference>
<dbReference type="NCBIfam" id="NF000648">
    <property type="entry name" value="PRK00026.1"/>
    <property type="match status" value="1"/>
</dbReference>
<evidence type="ECO:0000256" key="2">
    <source>
        <dbReference type="ARBA" id="ARBA00004496"/>
    </source>
</evidence>
<keyword evidence="9 15" id="KW-0808">Transferase</keyword>
<comment type="subunit">
    <text evidence="4 15 17">Homodimer.</text>
</comment>
<evidence type="ECO:0000256" key="17">
    <source>
        <dbReference type="RuleBase" id="RU003464"/>
    </source>
</evidence>
<proteinExistence type="inferred from homology"/>
<comment type="caution">
    <text evidence="19">The sequence shown here is derived from an EMBL/GenBank/DDBJ whole genome shotgun (WGS) entry which is preliminary data.</text>
</comment>
<dbReference type="InterPro" id="IPR002649">
    <property type="entry name" value="tRNA_m1G_MeTrfase_TrmD"/>
</dbReference>
<dbReference type="Gene3D" id="1.10.1270.20">
    <property type="entry name" value="tRNA(m1g37)methyltransferase, domain 2"/>
    <property type="match status" value="1"/>
</dbReference>
<feature type="domain" description="tRNA methyltransferase TRMD/TRM10-type" evidence="18">
    <location>
        <begin position="1"/>
        <end position="224"/>
    </location>
</feature>
<dbReference type="GO" id="GO:0005829">
    <property type="term" value="C:cytosol"/>
    <property type="evidence" value="ECO:0007669"/>
    <property type="project" value="TreeGrafter"/>
</dbReference>
<dbReference type="FunFam" id="3.40.1280.10:FF:000001">
    <property type="entry name" value="tRNA (guanine-N(1)-)-methyltransferase"/>
    <property type="match status" value="1"/>
</dbReference>
<dbReference type="Gene3D" id="3.40.1280.10">
    <property type="match status" value="1"/>
</dbReference>
<feature type="binding site" evidence="15 16">
    <location>
        <position position="112"/>
    </location>
    <ligand>
        <name>S-adenosyl-L-methionine</name>
        <dbReference type="ChEBI" id="CHEBI:59789"/>
    </ligand>
</feature>
<dbReference type="HAMAP" id="MF_00605">
    <property type="entry name" value="TrmD"/>
    <property type="match status" value="1"/>
</dbReference>
<dbReference type="SUPFAM" id="SSF75217">
    <property type="entry name" value="alpha/beta knot"/>
    <property type="match status" value="1"/>
</dbReference>
<feature type="binding site" evidence="15 16">
    <location>
        <begin position="132"/>
        <end position="137"/>
    </location>
    <ligand>
        <name>S-adenosyl-L-methionine</name>
        <dbReference type="ChEBI" id="CHEBI:59789"/>
    </ligand>
</feature>
<evidence type="ECO:0000256" key="1">
    <source>
        <dbReference type="ARBA" id="ARBA00002634"/>
    </source>
</evidence>
<dbReference type="PANTHER" id="PTHR46417">
    <property type="entry name" value="TRNA (GUANINE-N(1)-)-METHYLTRANSFERASE"/>
    <property type="match status" value="1"/>
</dbReference>
<accession>A0A917CDK0</accession>
<evidence type="ECO:0000256" key="16">
    <source>
        <dbReference type="PIRSR" id="PIRSR000386-1"/>
    </source>
</evidence>
<dbReference type="InterPro" id="IPR016009">
    <property type="entry name" value="tRNA_MeTrfase_TRMD/TRM10"/>
</dbReference>
<evidence type="ECO:0000256" key="15">
    <source>
        <dbReference type="HAMAP-Rule" id="MF_00605"/>
    </source>
</evidence>
<evidence type="ECO:0000256" key="12">
    <source>
        <dbReference type="ARBA" id="ARBA00029736"/>
    </source>
</evidence>
<evidence type="ECO:0000256" key="7">
    <source>
        <dbReference type="ARBA" id="ARBA00022490"/>
    </source>
</evidence>
<dbReference type="EC" id="2.1.1.228" evidence="5 15"/>
<dbReference type="CDD" id="cd18080">
    <property type="entry name" value="TrmD-like"/>
    <property type="match status" value="1"/>
</dbReference>
<dbReference type="EMBL" id="BMEO01000001">
    <property type="protein sequence ID" value="GGF85351.1"/>
    <property type="molecule type" value="Genomic_DNA"/>
</dbReference>
<dbReference type="NCBIfam" id="TIGR00088">
    <property type="entry name" value="trmD"/>
    <property type="match status" value="1"/>
</dbReference>
<comment type="subcellular location">
    <subcellularLocation>
        <location evidence="2 15 17">Cytoplasm</location>
    </subcellularLocation>
</comment>
<dbReference type="Pfam" id="PF01746">
    <property type="entry name" value="tRNA_m1G_MT"/>
    <property type="match status" value="1"/>
</dbReference>
<dbReference type="RefSeq" id="WP_188363890.1">
    <property type="nucleotide sequence ID" value="NZ_BAABJF010000011.1"/>
</dbReference>
<keyword evidence="8 15" id="KW-0489">Methyltransferase</keyword>
<comment type="similarity">
    <text evidence="3 15 17">Belongs to the RNA methyltransferase TrmD family.</text>
</comment>
<evidence type="ECO:0000256" key="4">
    <source>
        <dbReference type="ARBA" id="ARBA00011738"/>
    </source>
</evidence>
<dbReference type="GO" id="GO:0002939">
    <property type="term" value="P:tRNA N1-guanine methylation"/>
    <property type="evidence" value="ECO:0007669"/>
    <property type="project" value="TreeGrafter"/>
</dbReference>
<name>A0A917CDK0_9GAMM</name>
<keyword evidence="10 15" id="KW-0949">S-adenosyl-L-methionine</keyword>
<dbReference type="PIRSF" id="PIRSF000386">
    <property type="entry name" value="tRNA_mtase"/>
    <property type="match status" value="1"/>
</dbReference>
<dbReference type="Proteomes" id="UP000605253">
    <property type="component" value="Unassembled WGS sequence"/>
</dbReference>
<evidence type="ECO:0000256" key="5">
    <source>
        <dbReference type="ARBA" id="ARBA00012807"/>
    </source>
</evidence>
<keyword evidence="11 15" id="KW-0819">tRNA processing</keyword>